<evidence type="ECO:0000313" key="2">
    <source>
        <dbReference type="EMBL" id="CAI9294636.1"/>
    </source>
</evidence>
<dbReference type="Gene3D" id="3.60.10.10">
    <property type="entry name" value="Endonuclease/exonuclease/phosphatase"/>
    <property type="match status" value="1"/>
</dbReference>
<accession>A0AA35ZLF9</accession>
<dbReference type="InterPro" id="IPR005135">
    <property type="entry name" value="Endo/exonuclease/phosphatase"/>
</dbReference>
<dbReference type="AlphaFoldDB" id="A0AA35ZLF9"/>
<reference evidence="2" key="1">
    <citation type="submission" date="2023-04" db="EMBL/GenBank/DDBJ databases">
        <authorList>
            <person name="Vijverberg K."/>
            <person name="Xiong W."/>
            <person name="Schranz E."/>
        </authorList>
    </citation>
    <scope>NUCLEOTIDE SEQUENCE</scope>
</reference>
<dbReference type="SUPFAM" id="SSF56219">
    <property type="entry name" value="DNase I-like"/>
    <property type="match status" value="1"/>
</dbReference>
<proteinExistence type="predicted"/>
<evidence type="ECO:0000313" key="3">
    <source>
        <dbReference type="Proteomes" id="UP001177003"/>
    </source>
</evidence>
<dbReference type="GO" id="GO:0003824">
    <property type="term" value="F:catalytic activity"/>
    <property type="evidence" value="ECO:0007669"/>
    <property type="project" value="InterPro"/>
</dbReference>
<organism evidence="2 3">
    <name type="scientific">Lactuca saligna</name>
    <name type="common">Willowleaf lettuce</name>
    <dbReference type="NCBI Taxonomy" id="75948"/>
    <lineage>
        <taxon>Eukaryota</taxon>
        <taxon>Viridiplantae</taxon>
        <taxon>Streptophyta</taxon>
        <taxon>Embryophyta</taxon>
        <taxon>Tracheophyta</taxon>
        <taxon>Spermatophyta</taxon>
        <taxon>Magnoliopsida</taxon>
        <taxon>eudicotyledons</taxon>
        <taxon>Gunneridae</taxon>
        <taxon>Pentapetalae</taxon>
        <taxon>asterids</taxon>
        <taxon>campanulids</taxon>
        <taxon>Asterales</taxon>
        <taxon>Asteraceae</taxon>
        <taxon>Cichorioideae</taxon>
        <taxon>Cichorieae</taxon>
        <taxon>Lactucinae</taxon>
        <taxon>Lactuca</taxon>
    </lineage>
</organism>
<evidence type="ECO:0000259" key="1">
    <source>
        <dbReference type="Pfam" id="PF03372"/>
    </source>
</evidence>
<dbReference type="Pfam" id="PF03372">
    <property type="entry name" value="Exo_endo_phos"/>
    <property type="match status" value="1"/>
</dbReference>
<keyword evidence="3" id="KW-1185">Reference proteome</keyword>
<name>A0AA35ZLF9_LACSI</name>
<dbReference type="EMBL" id="OX465083">
    <property type="protein sequence ID" value="CAI9294636.1"/>
    <property type="molecule type" value="Genomic_DNA"/>
</dbReference>
<feature type="domain" description="Endonuclease/exonuclease/phosphatase" evidence="1">
    <location>
        <begin position="114"/>
        <end position="224"/>
    </location>
</feature>
<dbReference type="Proteomes" id="UP001177003">
    <property type="component" value="Chromosome 7"/>
</dbReference>
<gene>
    <name evidence="2" type="ORF">LSALG_LOCUS33606</name>
</gene>
<protein>
    <recommendedName>
        <fullName evidence="1">Endonuclease/exonuclease/phosphatase domain-containing protein</fullName>
    </recommendedName>
</protein>
<dbReference type="InterPro" id="IPR036691">
    <property type="entry name" value="Endo/exonu/phosph_ase_sf"/>
</dbReference>
<sequence length="260" mass="29077">MSGVEVSEDSLSHPPGFSERLNGDYNLGSGCYDSENSVTEEIRKTIETGHQIGFKMDGCLEQVTRLVNREGKKKMKMELIDFLVVRSLWGNASCCYAYSPSRGNLGVEGVWVSSGVEVVFVSVYAPQGTDSKRQLWGEIGQLMNSCSGEFVLMGDFNEVRDESECMGSQFHPASTRIFNQFIEDANLFDIALGGPRFTRSDKWGSKFSKLDRFLVSKGLLVLFPHLSLASWIGFWNPWPTSPFNISWHTIIQTTRALGLM</sequence>